<keyword evidence="2" id="KW-1185">Reference proteome</keyword>
<dbReference type="EMBL" id="WSEK01000005">
    <property type="protein sequence ID" value="MVQ52099.1"/>
    <property type="molecule type" value="Genomic_DNA"/>
</dbReference>
<proteinExistence type="predicted"/>
<dbReference type="AlphaFoldDB" id="A0A6L6XXX3"/>
<reference evidence="1 2" key="1">
    <citation type="submission" date="2019-12" db="EMBL/GenBank/DDBJ databases">
        <authorList>
            <person name="Huq M.A."/>
        </authorList>
    </citation>
    <scope>NUCLEOTIDE SEQUENCE [LARGE SCALE GENOMIC DNA]</scope>
    <source>
        <strain evidence="1 2">MAH-18</strain>
    </source>
</reference>
<organism evidence="1 2">
    <name type="scientific">Nocardioides agri</name>
    <dbReference type="NCBI Taxonomy" id="2682843"/>
    <lineage>
        <taxon>Bacteria</taxon>
        <taxon>Bacillati</taxon>
        <taxon>Actinomycetota</taxon>
        <taxon>Actinomycetes</taxon>
        <taxon>Propionibacteriales</taxon>
        <taxon>Nocardioidaceae</taxon>
        <taxon>Nocardioides</taxon>
    </lineage>
</organism>
<dbReference type="Proteomes" id="UP000473525">
    <property type="component" value="Unassembled WGS sequence"/>
</dbReference>
<name>A0A6L6XXX3_9ACTN</name>
<accession>A0A6L6XXX3</accession>
<protein>
    <submittedName>
        <fullName evidence="1">Uncharacterized protein</fullName>
    </submittedName>
</protein>
<sequence>MSAELTGTVALRLTGVGSKSEMTSVVLVPDEAGPDDAVVLRRRDAEALDAEAELAAYAGKHVRVRGTQGWSTFVVDEIEEA</sequence>
<gene>
    <name evidence="1" type="ORF">GON03_23195</name>
</gene>
<dbReference type="RefSeq" id="WP_157347215.1">
    <property type="nucleotide sequence ID" value="NZ_WSEK01000005.1"/>
</dbReference>
<evidence type="ECO:0000313" key="1">
    <source>
        <dbReference type="EMBL" id="MVQ52099.1"/>
    </source>
</evidence>
<evidence type="ECO:0000313" key="2">
    <source>
        <dbReference type="Proteomes" id="UP000473525"/>
    </source>
</evidence>
<comment type="caution">
    <text evidence="1">The sequence shown here is derived from an EMBL/GenBank/DDBJ whole genome shotgun (WGS) entry which is preliminary data.</text>
</comment>